<dbReference type="Pfam" id="PF00089">
    <property type="entry name" value="Trypsin"/>
    <property type="match status" value="1"/>
</dbReference>
<dbReference type="Proteomes" id="UP000233200">
    <property type="component" value="Unplaced"/>
</dbReference>
<protein>
    <recommendedName>
        <fullName evidence="2">Haptoglobin</fullName>
    </recommendedName>
</protein>
<dbReference type="InterPro" id="IPR035976">
    <property type="entry name" value="Sushi/SCR/CCP_sf"/>
</dbReference>
<dbReference type="GO" id="GO:0004252">
    <property type="term" value="F:serine-type endopeptidase activity"/>
    <property type="evidence" value="ECO:0007669"/>
    <property type="project" value="InterPro"/>
</dbReference>
<dbReference type="Gene3D" id="2.10.70.10">
    <property type="entry name" value="Complement Module, domain 1"/>
    <property type="match status" value="1"/>
</dbReference>
<keyword evidence="7" id="KW-0768">Sushi</keyword>
<evidence type="ECO:0000256" key="12">
    <source>
        <dbReference type="ARBA" id="ARBA00025619"/>
    </source>
</evidence>
<name>A0A2K6QS40_RHIRO</name>
<keyword evidence="3" id="KW-0011">Acute phase</keyword>
<dbReference type="InterPro" id="IPR001314">
    <property type="entry name" value="Peptidase_S1A"/>
</dbReference>
<dbReference type="GO" id="GO:0072562">
    <property type="term" value="C:blood microparticle"/>
    <property type="evidence" value="ECO:0007669"/>
    <property type="project" value="TreeGrafter"/>
</dbReference>
<evidence type="ECO:0000256" key="7">
    <source>
        <dbReference type="ARBA" id="ARBA00022659"/>
    </source>
</evidence>
<dbReference type="CDD" id="cd00190">
    <property type="entry name" value="Tryp_SPc"/>
    <property type="match status" value="1"/>
</dbReference>
<keyword evidence="5" id="KW-0929">Antimicrobial</keyword>
<accession>A0A2K6QS40</accession>
<evidence type="ECO:0000256" key="14">
    <source>
        <dbReference type="SAM" id="SignalP"/>
    </source>
</evidence>
<dbReference type="GO" id="GO:0030492">
    <property type="term" value="F:hemoglobin binding"/>
    <property type="evidence" value="ECO:0007669"/>
    <property type="project" value="UniProtKB-KW"/>
</dbReference>
<feature type="domain" description="Peptidase S1" evidence="15">
    <location>
        <begin position="164"/>
        <end position="406"/>
    </location>
</feature>
<dbReference type="GO" id="GO:0031638">
    <property type="term" value="P:zymogen activation"/>
    <property type="evidence" value="ECO:0007669"/>
    <property type="project" value="TreeGrafter"/>
</dbReference>
<comment type="subunit">
    <text evidence="13">Tetramer of two alpha and two beta chains; disulfide-linked. The hemoglobin/haptoglobin complex is composed of a haptoglobin dimer bound to two hemoglobin alpha-beta dimers. Interacts with CD163. Interacts with ERGIC3.</text>
</comment>
<evidence type="ECO:0000256" key="1">
    <source>
        <dbReference type="ARBA" id="ARBA00004613"/>
    </source>
</evidence>
<dbReference type="SMART" id="SM00020">
    <property type="entry name" value="Tryp_SPc"/>
    <property type="match status" value="1"/>
</dbReference>
<dbReference type="PANTHER" id="PTHR24255:SF27">
    <property type="entry name" value="HAPTOGLOBIN-RELATED PROTEIN"/>
    <property type="match status" value="1"/>
</dbReference>
<keyword evidence="11" id="KW-0351">Hemoglobin-binding</keyword>
<dbReference type="InterPro" id="IPR009003">
    <property type="entry name" value="Peptidase_S1_PA"/>
</dbReference>
<keyword evidence="4" id="KW-0964">Secreted</keyword>
<comment type="function">
    <text evidence="12">As a result of hemolysis, hemoglobin is found to accumulate in the kidney and is secreted in the urine. Haptoglobin captures, and combines with free plasma hemoglobin to allow hepatic recycling of heme iron and to prevent kidney damage. Haptoglobin also acts as an antioxidant, has antibacterial activity and plays a role in modulating many aspects of the acute phase response. Hemoglobin/haptoglobin complexes are rapidly cleared by the macrophage CD163 scavenger receptor expressed on the surface of liver Kupfer cells through an endocytic lysosomal degradation pathway.</text>
</comment>
<dbReference type="GeneTree" id="ENSGT00940000159903"/>
<keyword evidence="6" id="KW-0721">Serine protease homolog</keyword>
<keyword evidence="10" id="KW-1015">Disulfide bond</keyword>
<evidence type="ECO:0000313" key="17">
    <source>
        <dbReference type="Proteomes" id="UP000233200"/>
    </source>
</evidence>
<evidence type="ECO:0000256" key="5">
    <source>
        <dbReference type="ARBA" id="ARBA00022529"/>
    </source>
</evidence>
<organism evidence="16 17">
    <name type="scientific">Rhinopithecus roxellana</name>
    <name type="common">Golden snub-nosed monkey</name>
    <name type="synonym">Pygathrix roxellana</name>
    <dbReference type="NCBI Taxonomy" id="61622"/>
    <lineage>
        <taxon>Eukaryota</taxon>
        <taxon>Metazoa</taxon>
        <taxon>Chordata</taxon>
        <taxon>Craniata</taxon>
        <taxon>Vertebrata</taxon>
        <taxon>Euteleostomi</taxon>
        <taxon>Mammalia</taxon>
        <taxon>Eutheria</taxon>
        <taxon>Euarchontoglires</taxon>
        <taxon>Primates</taxon>
        <taxon>Haplorrhini</taxon>
        <taxon>Catarrhini</taxon>
        <taxon>Cercopithecidae</taxon>
        <taxon>Colobinae</taxon>
        <taxon>Rhinopithecus</taxon>
    </lineage>
</organism>
<evidence type="ECO:0000256" key="2">
    <source>
        <dbReference type="ARBA" id="ARBA00014396"/>
    </source>
</evidence>
<dbReference type="CDD" id="cd00033">
    <property type="entry name" value="CCP"/>
    <property type="match status" value="1"/>
</dbReference>
<keyword evidence="14" id="KW-0732">Signal</keyword>
<evidence type="ECO:0000313" key="16">
    <source>
        <dbReference type="Ensembl" id="ENSRROP00000031602.1"/>
    </source>
</evidence>
<evidence type="ECO:0000256" key="4">
    <source>
        <dbReference type="ARBA" id="ARBA00022525"/>
    </source>
</evidence>
<dbReference type="GO" id="GO:0042742">
    <property type="term" value="P:defense response to bacterium"/>
    <property type="evidence" value="ECO:0007669"/>
    <property type="project" value="UniProtKB-KW"/>
</dbReference>
<dbReference type="GO" id="GO:0007219">
    <property type="term" value="P:Notch signaling pathway"/>
    <property type="evidence" value="ECO:0007669"/>
    <property type="project" value="Ensembl"/>
</dbReference>
<dbReference type="STRING" id="61622.ENSRROP00000031602"/>
<comment type="subcellular location">
    <subcellularLocation>
        <location evidence="1">Secreted</location>
    </subcellularLocation>
</comment>
<dbReference type="SUPFAM" id="SSF57535">
    <property type="entry name" value="Complement control module/SCR domain"/>
    <property type="match status" value="1"/>
</dbReference>
<evidence type="ECO:0000259" key="15">
    <source>
        <dbReference type="PROSITE" id="PS50240"/>
    </source>
</evidence>
<dbReference type="GO" id="GO:0006953">
    <property type="term" value="P:acute-phase response"/>
    <property type="evidence" value="ECO:0007669"/>
    <property type="project" value="UniProtKB-KW"/>
</dbReference>
<feature type="signal peptide" evidence="14">
    <location>
        <begin position="1"/>
        <end position="19"/>
    </location>
</feature>
<keyword evidence="17" id="KW-1185">Reference proteome</keyword>
<dbReference type="GO" id="GO:0016209">
    <property type="term" value="F:antioxidant activity"/>
    <property type="evidence" value="ECO:0007669"/>
    <property type="project" value="UniProtKB-KW"/>
</dbReference>
<dbReference type="Ensembl" id="ENSRROT00000056018.1">
    <property type="protein sequence ID" value="ENSRROP00000031602.1"/>
    <property type="gene ID" value="ENSRROG00000039490.1"/>
</dbReference>
<dbReference type="InterPro" id="IPR000436">
    <property type="entry name" value="Sushi_SCR_CCP_dom"/>
</dbReference>
<evidence type="ECO:0000256" key="3">
    <source>
        <dbReference type="ARBA" id="ARBA00022486"/>
    </source>
</evidence>
<dbReference type="InterPro" id="IPR043504">
    <property type="entry name" value="Peptidase_S1_PA_chymotrypsin"/>
</dbReference>
<reference evidence="16" key="1">
    <citation type="submission" date="2025-08" db="UniProtKB">
        <authorList>
            <consortium name="Ensembl"/>
        </authorList>
    </citation>
    <scope>IDENTIFICATION</scope>
</reference>
<dbReference type="FunFam" id="2.40.10.10:FF:000031">
    <property type="entry name" value="Haptoglobin"/>
    <property type="match status" value="1"/>
</dbReference>
<evidence type="ECO:0000256" key="11">
    <source>
        <dbReference type="ARBA" id="ARBA00023227"/>
    </source>
</evidence>
<evidence type="ECO:0000256" key="6">
    <source>
        <dbReference type="ARBA" id="ARBA00022542"/>
    </source>
</evidence>
<proteinExistence type="predicted"/>
<sequence length="408" mass="44969">MHVALGAIVALLLWGQLFAVDSGNDVTDIAGHMHPGCRRIPRAAASHSDPLGKLSGFSLFADDGCPKPPMIANGYVEHLVRYQCKNYYRLRTEGDGHAMRPPYLRVRFPSPAGDVGKGGTLMATGVYTLNNEKQWTNKVVGDKLPECEAVCGKPKNPVNPVQRILGGHLDAKGSFPWQAKMVSRHNLTTGATLINEQWLLTTAKNLFLNHSENATAKDIAPTLTLYVGKKQLVEIEKVVLHPNYSEVDIGLIKLKQKVPVNERVMPICLPSKDYAEVGRVGYVSGWGRNANFKFTDHLKYVMLPVADQYDCIKHYEGSTVPEKKTPKSPVGVQPILNEHTFCAGMSKYQEDTCYGDAGSAFAVHDMEEDTWYAAGILSFDKSCGVAEYGVYVKVTSIQDWVQKTIAEN</sequence>
<evidence type="ECO:0000256" key="9">
    <source>
        <dbReference type="ARBA" id="ARBA00023022"/>
    </source>
</evidence>
<dbReference type="InterPro" id="IPR001254">
    <property type="entry name" value="Trypsin_dom"/>
</dbReference>
<evidence type="ECO:0000256" key="8">
    <source>
        <dbReference type="ARBA" id="ARBA00022862"/>
    </source>
</evidence>
<dbReference type="SUPFAM" id="SSF50494">
    <property type="entry name" value="Trypsin-like serine proteases"/>
    <property type="match status" value="1"/>
</dbReference>
<evidence type="ECO:0000256" key="13">
    <source>
        <dbReference type="ARBA" id="ARBA00046627"/>
    </source>
</evidence>
<reference evidence="16" key="2">
    <citation type="submission" date="2025-09" db="UniProtKB">
        <authorList>
            <consortium name="Ensembl"/>
        </authorList>
    </citation>
    <scope>IDENTIFICATION</scope>
</reference>
<dbReference type="PRINTS" id="PR00722">
    <property type="entry name" value="CHYMOTRYPSIN"/>
</dbReference>
<dbReference type="AlphaFoldDB" id="A0A2K6QS40"/>
<evidence type="ECO:0000256" key="10">
    <source>
        <dbReference type="ARBA" id="ARBA00023157"/>
    </source>
</evidence>
<keyword evidence="8" id="KW-0049">Antioxidant</keyword>
<keyword evidence="9" id="KW-0044">Antibiotic</keyword>
<dbReference type="Gene3D" id="2.40.10.10">
    <property type="entry name" value="Trypsin-like serine proteases"/>
    <property type="match status" value="2"/>
</dbReference>
<feature type="chain" id="PRO_5014422280" description="Haptoglobin" evidence="14">
    <location>
        <begin position="20"/>
        <end position="408"/>
    </location>
</feature>
<dbReference type="FunFam" id="2.40.10.10:FF:000027">
    <property type="entry name" value="Haptoglobin"/>
    <property type="match status" value="1"/>
</dbReference>
<dbReference type="PROSITE" id="PS50240">
    <property type="entry name" value="TRYPSIN_DOM"/>
    <property type="match status" value="1"/>
</dbReference>
<dbReference type="PANTHER" id="PTHR24255">
    <property type="entry name" value="COMPLEMENT COMPONENT 1, S SUBCOMPONENT-RELATED"/>
    <property type="match status" value="1"/>
</dbReference>